<feature type="domain" description="ERAP1-like C-terminal" evidence="13">
    <location>
        <begin position="536"/>
        <end position="851"/>
    </location>
</feature>
<dbReference type="InterPro" id="IPR042097">
    <property type="entry name" value="Aminopeptidase_N-like_N_sf"/>
</dbReference>
<proteinExistence type="inferred from homology"/>
<feature type="domain" description="Peptidase M1 membrane alanine aminopeptidase" evidence="12">
    <location>
        <begin position="237"/>
        <end position="454"/>
    </location>
</feature>
<dbReference type="Gene3D" id="1.25.50.20">
    <property type="match status" value="1"/>
</dbReference>
<feature type="site" description="Transition state stabilizer" evidence="10">
    <location>
        <position position="395"/>
    </location>
</feature>
<evidence type="ECO:0000256" key="9">
    <source>
        <dbReference type="PIRSR" id="PIRSR634016-3"/>
    </source>
</evidence>
<dbReference type="AlphaFoldDB" id="A0AAE1AFI8"/>
<evidence type="ECO:0000259" key="13">
    <source>
        <dbReference type="Pfam" id="PF11838"/>
    </source>
</evidence>
<protein>
    <recommendedName>
        <fullName evidence="11">Aminopeptidase</fullName>
        <ecNumber evidence="11">3.4.11.-</ecNumber>
    </recommendedName>
</protein>
<feature type="binding site" evidence="9">
    <location>
        <position position="313"/>
    </location>
    <ligand>
        <name>Zn(2+)</name>
        <dbReference type="ChEBI" id="CHEBI:29105"/>
        <note>catalytic</note>
    </ligand>
</feature>
<dbReference type="InterPro" id="IPR024571">
    <property type="entry name" value="ERAP1-like_C_dom"/>
</dbReference>
<dbReference type="EC" id="3.4.11.-" evidence="11"/>
<feature type="binding site" evidence="9">
    <location>
        <position position="332"/>
    </location>
    <ligand>
        <name>Zn(2+)</name>
        <dbReference type="ChEBI" id="CHEBI:29105"/>
        <note>catalytic</note>
    </ligand>
</feature>
<dbReference type="GO" id="GO:0016020">
    <property type="term" value="C:membrane"/>
    <property type="evidence" value="ECO:0007669"/>
    <property type="project" value="TreeGrafter"/>
</dbReference>
<comment type="caution">
    <text evidence="15">The sequence shown here is derived from an EMBL/GenBank/DDBJ whole genome shotgun (WGS) entry which is preliminary data.</text>
</comment>
<dbReference type="Pfam" id="PF11838">
    <property type="entry name" value="ERAP1_C"/>
    <property type="match status" value="1"/>
</dbReference>
<dbReference type="FunFam" id="1.10.390.10:FF:000001">
    <property type="entry name" value="Aminopeptidase"/>
    <property type="match status" value="1"/>
</dbReference>
<dbReference type="FunFam" id="1.25.50.20:FF:000002">
    <property type="entry name" value="Aminopeptidase"/>
    <property type="match status" value="1"/>
</dbReference>
<dbReference type="InterPro" id="IPR027268">
    <property type="entry name" value="Peptidase_M4/M1_CTD_sf"/>
</dbReference>
<evidence type="ECO:0000256" key="4">
    <source>
        <dbReference type="ARBA" id="ARBA00022723"/>
    </source>
</evidence>
<dbReference type="InterPro" id="IPR050344">
    <property type="entry name" value="Peptidase_M1_aminopeptidases"/>
</dbReference>
<reference evidence="15" key="1">
    <citation type="journal article" date="2023" name="G3 (Bethesda)">
        <title>A reference genome for the long-term kleptoplast-retaining sea slug Elysia crispata morphotype clarki.</title>
        <authorList>
            <person name="Eastman K.E."/>
            <person name="Pendleton A.L."/>
            <person name="Shaikh M.A."/>
            <person name="Suttiyut T."/>
            <person name="Ogas R."/>
            <person name="Tomko P."/>
            <person name="Gavelis G."/>
            <person name="Widhalm J.R."/>
            <person name="Wisecaver J.H."/>
        </authorList>
    </citation>
    <scope>NUCLEOTIDE SEQUENCE</scope>
    <source>
        <strain evidence="15">ECLA1</strain>
    </source>
</reference>
<dbReference type="GO" id="GO:0008270">
    <property type="term" value="F:zinc ion binding"/>
    <property type="evidence" value="ECO:0007669"/>
    <property type="project" value="UniProtKB-UniRule"/>
</dbReference>
<accession>A0AAE1AFI8</accession>
<evidence type="ECO:0000313" key="16">
    <source>
        <dbReference type="Proteomes" id="UP001283361"/>
    </source>
</evidence>
<keyword evidence="3 11" id="KW-0645">Protease</keyword>
<evidence type="ECO:0000256" key="11">
    <source>
        <dbReference type="RuleBase" id="RU364040"/>
    </source>
</evidence>
<dbReference type="GO" id="GO:0042277">
    <property type="term" value="F:peptide binding"/>
    <property type="evidence" value="ECO:0007669"/>
    <property type="project" value="TreeGrafter"/>
</dbReference>
<dbReference type="Proteomes" id="UP001283361">
    <property type="component" value="Unassembled WGS sequence"/>
</dbReference>
<organism evidence="15 16">
    <name type="scientific">Elysia crispata</name>
    <name type="common">lettuce slug</name>
    <dbReference type="NCBI Taxonomy" id="231223"/>
    <lineage>
        <taxon>Eukaryota</taxon>
        <taxon>Metazoa</taxon>
        <taxon>Spiralia</taxon>
        <taxon>Lophotrochozoa</taxon>
        <taxon>Mollusca</taxon>
        <taxon>Gastropoda</taxon>
        <taxon>Heterobranchia</taxon>
        <taxon>Euthyneura</taxon>
        <taxon>Panpulmonata</taxon>
        <taxon>Sacoglossa</taxon>
        <taxon>Placobranchoidea</taxon>
        <taxon>Plakobranchidae</taxon>
        <taxon>Elysia</taxon>
    </lineage>
</organism>
<dbReference type="Gene3D" id="2.60.40.1910">
    <property type="match status" value="1"/>
</dbReference>
<feature type="active site" description="Proton acceptor" evidence="8">
    <location>
        <position position="310"/>
    </location>
</feature>
<dbReference type="InterPro" id="IPR014782">
    <property type="entry name" value="Peptidase_M1_dom"/>
</dbReference>
<evidence type="ECO:0000256" key="2">
    <source>
        <dbReference type="ARBA" id="ARBA00022438"/>
    </source>
</evidence>
<dbReference type="GO" id="GO:0006508">
    <property type="term" value="P:proteolysis"/>
    <property type="evidence" value="ECO:0007669"/>
    <property type="project" value="UniProtKB-KW"/>
</dbReference>
<name>A0AAE1AFI8_9GAST</name>
<comment type="similarity">
    <text evidence="1 11">Belongs to the peptidase M1 family.</text>
</comment>
<dbReference type="GO" id="GO:0070006">
    <property type="term" value="F:metalloaminopeptidase activity"/>
    <property type="evidence" value="ECO:0007669"/>
    <property type="project" value="TreeGrafter"/>
</dbReference>
<evidence type="ECO:0000256" key="8">
    <source>
        <dbReference type="PIRSR" id="PIRSR634016-1"/>
    </source>
</evidence>
<dbReference type="FunFam" id="2.60.40.1730:FF:000002">
    <property type="entry name" value="Aminopeptidase"/>
    <property type="match status" value="1"/>
</dbReference>
<dbReference type="Gene3D" id="1.10.390.10">
    <property type="entry name" value="Neutral Protease Domain 2"/>
    <property type="match status" value="1"/>
</dbReference>
<keyword evidence="4 9" id="KW-0479">Metal-binding</keyword>
<dbReference type="Gene3D" id="2.60.40.1730">
    <property type="entry name" value="tricorn interacting facor f3 domain"/>
    <property type="match status" value="1"/>
</dbReference>
<dbReference type="GO" id="GO:0043171">
    <property type="term" value="P:peptide catabolic process"/>
    <property type="evidence" value="ECO:0007669"/>
    <property type="project" value="TreeGrafter"/>
</dbReference>
<dbReference type="PANTHER" id="PTHR11533">
    <property type="entry name" value="PROTEASE M1 ZINC METALLOPROTEASE"/>
    <property type="match status" value="1"/>
</dbReference>
<evidence type="ECO:0000259" key="14">
    <source>
        <dbReference type="Pfam" id="PF17900"/>
    </source>
</evidence>
<evidence type="ECO:0000256" key="5">
    <source>
        <dbReference type="ARBA" id="ARBA00022801"/>
    </source>
</evidence>
<evidence type="ECO:0000256" key="7">
    <source>
        <dbReference type="ARBA" id="ARBA00023049"/>
    </source>
</evidence>
<dbReference type="SUPFAM" id="SSF63737">
    <property type="entry name" value="Leukotriene A4 hydrolase N-terminal domain"/>
    <property type="match status" value="1"/>
</dbReference>
<evidence type="ECO:0000256" key="10">
    <source>
        <dbReference type="PIRSR" id="PIRSR634016-4"/>
    </source>
</evidence>
<dbReference type="GO" id="GO:0005615">
    <property type="term" value="C:extracellular space"/>
    <property type="evidence" value="ECO:0007669"/>
    <property type="project" value="TreeGrafter"/>
</dbReference>
<evidence type="ECO:0000256" key="3">
    <source>
        <dbReference type="ARBA" id="ARBA00022670"/>
    </source>
</evidence>
<keyword evidence="16" id="KW-1185">Reference proteome</keyword>
<evidence type="ECO:0000256" key="6">
    <source>
        <dbReference type="ARBA" id="ARBA00022833"/>
    </source>
</evidence>
<dbReference type="InterPro" id="IPR034016">
    <property type="entry name" value="M1_APN-typ"/>
</dbReference>
<dbReference type="EMBL" id="JAWDGP010002072">
    <property type="protein sequence ID" value="KAK3785742.1"/>
    <property type="molecule type" value="Genomic_DNA"/>
</dbReference>
<comment type="cofactor">
    <cofactor evidence="9 11">
        <name>Zn(2+)</name>
        <dbReference type="ChEBI" id="CHEBI:29105"/>
    </cofactor>
    <text evidence="9 11">Binds 1 zinc ion per subunit.</text>
</comment>
<dbReference type="SUPFAM" id="SSF55486">
    <property type="entry name" value="Metalloproteases ('zincins'), catalytic domain"/>
    <property type="match status" value="1"/>
</dbReference>
<keyword evidence="5 11" id="KW-0378">Hydrolase</keyword>
<dbReference type="PANTHER" id="PTHR11533:SF174">
    <property type="entry name" value="PUROMYCIN-SENSITIVE AMINOPEPTIDASE-RELATED"/>
    <property type="match status" value="1"/>
</dbReference>
<feature type="binding site" evidence="9">
    <location>
        <position position="309"/>
    </location>
    <ligand>
        <name>Zn(2+)</name>
        <dbReference type="ChEBI" id="CHEBI:29105"/>
        <note>catalytic</note>
    </ligand>
</feature>
<dbReference type="Pfam" id="PF01433">
    <property type="entry name" value="Peptidase_M1"/>
    <property type="match status" value="1"/>
</dbReference>
<keyword evidence="7 11" id="KW-0482">Metalloprotease</keyword>
<evidence type="ECO:0000256" key="1">
    <source>
        <dbReference type="ARBA" id="ARBA00010136"/>
    </source>
</evidence>
<gene>
    <name evidence="15" type="ORF">RRG08_057804</name>
</gene>
<dbReference type="CDD" id="cd09601">
    <property type="entry name" value="M1_APN-Q_like"/>
    <property type="match status" value="1"/>
</dbReference>
<evidence type="ECO:0000259" key="12">
    <source>
        <dbReference type="Pfam" id="PF01433"/>
    </source>
</evidence>
<dbReference type="Pfam" id="PF17900">
    <property type="entry name" value="Peptidase_M1_N"/>
    <property type="match status" value="1"/>
</dbReference>
<dbReference type="GO" id="GO:0005737">
    <property type="term" value="C:cytoplasm"/>
    <property type="evidence" value="ECO:0007669"/>
    <property type="project" value="TreeGrafter"/>
</dbReference>
<keyword evidence="6 9" id="KW-0862">Zinc</keyword>
<sequence>MANEKKPFLRLPSDVIPLLYEVKLEPDLQNLSFRGWEAISVKVKNPTNKIVLNAFEIVVETAKLEGKDTGKLQSAEILTNVKEEKVEFSFPEVIKPGEYSLQLEFTGILNDQLRGFYRNKYKTADGEVRYAAGTHFEATGARRAYPCWDEPAIKAKFIFTLVVPNDRVAVSNMPLEKEEPSATDSKLKVLTFGITPIMSTYLTAFVVGEYDFVEDKTPDGTPVRVYTPVGQKERGKFALEVATRSLPYYEWYFNVPYGLPKLDLITLAEFPIGAMENWGLVTYRESCLLVDPVDSSAKTRNYVALIVAHELSHNWFGNLVTMDWWTDLWLKEGFATWIEYQCIDALYPEFNVWSQFIKDDQSRALSLDALSNSHPVEVKVGHPAEIDEIFDVISYQKGASLIRMLQAHIGDEAFRKGMTLYLTRHQFSNTHTSDMWAAMGEASGEDVAGVMDTWTSQMGFPLVKVDEVIQPDSNVRSVTLTQQKFSSQADSPASKSTWKVPFSVTTSQSPDTPVLRGLLEGASITVQVPNCRPEDWIKVNPSQCMFYHVQYQPDSLTKLMPAMRDGALPAEDRIGLLTDLFALARANCVDMVDVLRVTASFREEKNFAVCGKLAAGLSGLSPLVQEAVQDKKQQFQKYIINTFSSIGRRLGWEAFEDETHANKLMREQVLTRLGSAGDKDTQTEAFKRFEDHCKGIKVLSGDIRTPVYVTVLTHGDNQVFDHLMKFYEEEDSVEERTRIGHILGAVQPLQLKRKVLQFALSDKVRNQDSVGVLAGVTGSLEGRQLLWEFVQANWAELHRRYATSTMLYRLVQVVMEGVACARTAKEMEAFFKTHEAKSAERAIKQGLENIASNVAFLKKQGAGILKFLDEQ</sequence>
<feature type="domain" description="Aminopeptidase N-like N-terminal" evidence="14">
    <location>
        <begin position="17"/>
        <end position="202"/>
    </location>
</feature>
<dbReference type="InterPro" id="IPR001930">
    <property type="entry name" value="Peptidase_M1"/>
</dbReference>
<keyword evidence="2 11" id="KW-0031">Aminopeptidase</keyword>
<dbReference type="InterPro" id="IPR045357">
    <property type="entry name" value="Aminopeptidase_N-like_N"/>
</dbReference>
<dbReference type="PRINTS" id="PR00756">
    <property type="entry name" value="ALADIPTASE"/>
</dbReference>
<evidence type="ECO:0000313" key="15">
    <source>
        <dbReference type="EMBL" id="KAK3785742.1"/>
    </source>
</evidence>